<evidence type="ECO:0000313" key="1">
    <source>
        <dbReference type="EnsemblPlants" id="EMT25004"/>
    </source>
</evidence>
<protein>
    <submittedName>
        <fullName evidence="1">Uncharacterized protein</fullName>
    </submittedName>
</protein>
<dbReference type="EnsemblPlants" id="EMT25004">
    <property type="protein sequence ID" value="EMT25004"/>
    <property type="gene ID" value="F775_42595"/>
</dbReference>
<name>M8BSQ2_AEGTA</name>
<organism evidence="1">
    <name type="scientific">Aegilops tauschii</name>
    <name type="common">Tausch's goatgrass</name>
    <name type="synonym">Aegilops squarrosa</name>
    <dbReference type="NCBI Taxonomy" id="37682"/>
    <lineage>
        <taxon>Eukaryota</taxon>
        <taxon>Viridiplantae</taxon>
        <taxon>Streptophyta</taxon>
        <taxon>Embryophyta</taxon>
        <taxon>Tracheophyta</taxon>
        <taxon>Spermatophyta</taxon>
        <taxon>Magnoliopsida</taxon>
        <taxon>Liliopsida</taxon>
        <taxon>Poales</taxon>
        <taxon>Poaceae</taxon>
        <taxon>BOP clade</taxon>
        <taxon>Pooideae</taxon>
        <taxon>Triticodae</taxon>
        <taxon>Triticeae</taxon>
        <taxon>Triticinae</taxon>
        <taxon>Aegilops</taxon>
    </lineage>
</organism>
<dbReference type="AlphaFoldDB" id="M8BSQ2"/>
<proteinExistence type="predicted"/>
<sequence length="55" mass="5940">MVLGPDQPLTHVHDEGGIGGLPYRSAVTLSFFISFAVTLHESSVSERKFCSAFSL</sequence>
<accession>M8BSQ2</accession>
<reference evidence="1" key="1">
    <citation type="submission" date="2015-06" db="UniProtKB">
        <authorList>
            <consortium name="EnsemblPlants"/>
        </authorList>
    </citation>
    <scope>IDENTIFICATION</scope>
</reference>